<gene>
    <name evidence="2" type="ORF">CSSPTR1EN2_LOCUS8863</name>
</gene>
<organism evidence="2 3">
    <name type="scientific">Sphagnum troendelagicum</name>
    <dbReference type="NCBI Taxonomy" id="128251"/>
    <lineage>
        <taxon>Eukaryota</taxon>
        <taxon>Viridiplantae</taxon>
        <taxon>Streptophyta</taxon>
        <taxon>Embryophyta</taxon>
        <taxon>Bryophyta</taxon>
        <taxon>Sphagnophytina</taxon>
        <taxon>Sphagnopsida</taxon>
        <taxon>Sphagnales</taxon>
        <taxon>Sphagnaceae</taxon>
        <taxon>Sphagnum</taxon>
    </lineage>
</organism>
<proteinExistence type="predicted"/>
<dbReference type="EMBL" id="OZ019908">
    <property type="protein sequence ID" value="CAK9207551.1"/>
    <property type="molecule type" value="Genomic_DNA"/>
</dbReference>
<keyword evidence="3" id="KW-1185">Reference proteome</keyword>
<evidence type="ECO:0000256" key="1">
    <source>
        <dbReference type="SAM" id="MobiDB-lite"/>
    </source>
</evidence>
<name>A0ABP0TXY4_9BRYO</name>
<evidence type="ECO:0000313" key="3">
    <source>
        <dbReference type="Proteomes" id="UP001497512"/>
    </source>
</evidence>
<feature type="compositionally biased region" description="Pro residues" evidence="1">
    <location>
        <begin position="28"/>
        <end position="47"/>
    </location>
</feature>
<accession>A0ABP0TXY4</accession>
<reference evidence="2" key="1">
    <citation type="submission" date="2024-02" db="EMBL/GenBank/DDBJ databases">
        <authorList>
            <consortium name="ELIXIR-Norway"/>
            <consortium name="Elixir Norway"/>
        </authorList>
    </citation>
    <scope>NUCLEOTIDE SEQUENCE</scope>
</reference>
<protein>
    <submittedName>
        <fullName evidence="2">Uncharacterized protein</fullName>
    </submittedName>
</protein>
<evidence type="ECO:0000313" key="2">
    <source>
        <dbReference type="EMBL" id="CAK9207551.1"/>
    </source>
</evidence>
<sequence>MASLSNFSYHGLFSRAYTAIRAAAAAQPPQPPPPPPPPPVGPGPSGVPPSTAIPAAVDVNWSNESK</sequence>
<dbReference type="Proteomes" id="UP001497512">
    <property type="component" value="Chromosome 16"/>
</dbReference>
<feature type="region of interest" description="Disordered" evidence="1">
    <location>
        <begin position="23"/>
        <end position="66"/>
    </location>
</feature>